<feature type="domain" description="Beta-lactamase-related" evidence="1">
    <location>
        <begin position="96"/>
        <end position="395"/>
    </location>
</feature>
<accession>A0A6M4GTI7</accession>
<dbReference type="Pfam" id="PF00144">
    <property type="entry name" value="Beta-lactamase"/>
    <property type="match status" value="1"/>
</dbReference>
<name>A0A6M4GTI7_9PROT</name>
<dbReference type="PROSITE" id="PS51257">
    <property type="entry name" value="PROKAR_LIPOPROTEIN"/>
    <property type="match status" value="1"/>
</dbReference>
<dbReference type="InterPro" id="IPR050789">
    <property type="entry name" value="Diverse_Enzym_Activities"/>
</dbReference>
<sequence length="404" mass="44682">MRSAVTLAIGVAIACGAHAETDKAELRGPFGYSRGTPDTGLQEAFIVDAASHPDKVFASKRVARSGPVWELPRGTPIDPDKATYAFKGRNPTLSEYLEKTRTTALLVIKDGKIVFEKYQYDRTPDQRFLSFSMAKTVTAILVGIALEDGLILSLDDTAASYVPQLRDSAYGKATLRQLLTMTSGARWDDAPTGSSSSDLLKLSDCHVRHRGCESSLALLAAHREQEWTPGSRFSYSGGDTMALGHVLRAVTGQDVTAFTERRLWSRLGAEGDAAWMVDRHGVESFYGFFAATLRDYGRLGLLLANRGTARGTEAILSRQYWTEMTTAQLPATQPRVANFYFGYGYQLWLDPKPGVFCFRGLRGQAIYVDVPKQLVMVRLAVDRPEDAEASRERDYLWHGVRALY</sequence>
<dbReference type="Proteomes" id="UP000501534">
    <property type="component" value="Chromosome"/>
</dbReference>
<protein>
    <recommendedName>
        <fullName evidence="1">Beta-lactamase-related domain-containing protein</fullName>
    </recommendedName>
</protein>
<gene>
    <name evidence="2" type="ORF">DSM104443_01665</name>
</gene>
<evidence type="ECO:0000313" key="3">
    <source>
        <dbReference type="Proteomes" id="UP000501534"/>
    </source>
</evidence>
<dbReference type="SUPFAM" id="SSF56601">
    <property type="entry name" value="beta-lactamase/transpeptidase-like"/>
    <property type="match status" value="1"/>
</dbReference>
<evidence type="ECO:0000259" key="1">
    <source>
        <dbReference type="Pfam" id="PF00144"/>
    </source>
</evidence>
<dbReference type="InterPro" id="IPR012338">
    <property type="entry name" value="Beta-lactam/transpept-like"/>
</dbReference>
<dbReference type="EMBL" id="CP053069">
    <property type="protein sequence ID" value="QJR10601.1"/>
    <property type="molecule type" value="Genomic_DNA"/>
</dbReference>
<proteinExistence type="predicted"/>
<reference evidence="2 3" key="1">
    <citation type="submission" date="2020-04" db="EMBL/GenBank/DDBJ databases">
        <title>Usitatibacter rugosus gen. nov., sp. nov. and Usitatibacter palustris sp. nov., novel members of Usitatibacteraceae fam. nov. within the order Nitrosomonadales isolated from soil.</title>
        <authorList>
            <person name="Huber K.J."/>
            <person name="Neumann-Schaal M."/>
            <person name="Geppert A."/>
            <person name="Luckner M."/>
            <person name="Wanner G."/>
            <person name="Overmann J."/>
        </authorList>
    </citation>
    <scope>NUCLEOTIDE SEQUENCE [LARGE SCALE GENOMIC DNA]</scope>
    <source>
        <strain evidence="2 3">0125_3</strain>
    </source>
</reference>
<dbReference type="InterPro" id="IPR001466">
    <property type="entry name" value="Beta-lactam-related"/>
</dbReference>
<dbReference type="KEGG" id="uru:DSM104443_01665"/>
<dbReference type="PANTHER" id="PTHR43283:SF14">
    <property type="entry name" value="BLL8153 PROTEIN"/>
    <property type="match status" value="1"/>
</dbReference>
<keyword evidence="3" id="KW-1185">Reference proteome</keyword>
<dbReference type="Gene3D" id="3.40.710.10">
    <property type="entry name" value="DD-peptidase/beta-lactamase superfamily"/>
    <property type="match status" value="1"/>
</dbReference>
<dbReference type="PANTHER" id="PTHR43283">
    <property type="entry name" value="BETA-LACTAMASE-RELATED"/>
    <property type="match status" value="1"/>
</dbReference>
<evidence type="ECO:0000313" key="2">
    <source>
        <dbReference type="EMBL" id="QJR10601.1"/>
    </source>
</evidence>
<organism evidence="2 3">
    <name type="scientific">Usitatibacter rugosus</name>
    <dbReference type="NCBI Taxonomy" id="2732067"/>
    <lineage>
        <taxon>Bacteria</taxon>
        <taxon>Pseudomonadati</taxon>
        <taxon>Pseudomonadota</taxon>
        <taxon>Betaproteobacteria</taxon>
        <taxon>Nitrosomonadales</taxon>
        <taxon>Usitatibacteraceae</taxon>
        <taxon>Usitatibacter</taxon>
    </lineage>
</organism>
<dbReference type="RefSeq" id="WP_171091239.1">
    <property type="nucleotide sequence ID" value="NZ_CP053069.1"/>
</dbReference>
<dbReference type="AlphaFoldDB" id="A0A6M4GTI7"/>